<feature type="transmembrane region" description="Helical" evidence="1">
    <location>
        <begin position="348"/>
        <end position="368"/>
    </location>
</feature>
<gene>
    <name evidence="2" type="ORF">MAIT1_00223</name>
</gene>
<sequence length="515" mass="58652">MENQQTYAPEIRIKRPFTYDFSESYAQYKRFGLRRKIIVDHPISMRYLWLLLPVFLLGWLFSEDLSDSVRKLISGLGVVCIYSLYYVRKVRFSTKSKHRFPMEIEREGLFFYALEEQFSWDRVGFAWMERGFGDHYRVILVLKQHNKDNLEDDLFYSQISEKVQVKRNYADKTPHLHTYVAYLLLTKGFDHTLETAQSDGVEMACAQCAITADEDFAQAAIQFDSARSAAQFMEVINIEICRAAGRSPADHLLELDACLTQPALRRKEIKAFSNLRALSSRPLPPEPQQPTMSADSAELNPTHTNATDGVIGVVPFPVLRRVEFWSDIALLSLAPGIPALLLTASPDYAFLATLTCAILCWPLAGYLFTKLRNGQATLYRDGLYVLALNRRIPWRDLGLAWTTEAAPRRLFLHAVRGDDSRFWRFITGHARNERKAARWERPPLAYDVARIGLANALALHANAQGNSQKPLPLRDPSPIFISLQTPAKGPWSAAQLAERINREIYQANGIEPDPN</sequence>
<dbReference type="STRING" id="1434232.MAIT1_00223"/>
<feature type="transmembrane region" description="Helical" evidence="1">
    <location>
        <begin position="324"/>
        <end position="342"/>
    </location>
</feature>
<name>A0A1Y2K8S2_9PROT</name>
<keyword evidence="1" id="KW-1133">Transmembrane helix</keyword>
<evidence type="ECO:0000256" key="1">
    <source>
        <dbReference type="SAM" id="Phobius"/>
    </source>
</evidence>
<keyword evidence="1" id="KW-0472">Membrane</keyword>
<feature type="transmembrane region" description="Helical" evidence="1">
    <location>
        <begin position="43"/>
        <end position="62"/>
    </location>
</feature>
<dbReference type="Proteomes" id="UP000194003">
    <property type="component" value="Unassembled WGS sequence"/>
</dbReference>
<evidence type="ECO:0000313" key="3">
    <source>
        <dbReference type="Proteomes" id="UP000194003"/>
    </source>
</evidence>
<feature type="transmembrane region" description="Helical" evidence="1">
    <location>
        <begin position="68"/>
        <end position="87"/>
    </location>
</feature>
<dbReference type="EMBL" id="LVJN01000015">
    <property type="protein sequence ID" value="OSM06897.1"/>
    <property type="molecule type" value="Genomic_DNA"/>
</dbReference>
<keyword evidence="3" id="KW-1185">Reference proteome</keyword>
<comment type="caution">
    <text evidence="2">The sequence shown here is derived from an EMBL/GenBank/DDBJ whole genome shotgun (WGS) entry which is preliminary data.</text>
</comment>
<protein>
    <submittedName>
        <fullName evidence="2">Uncharacterized protein</fullName>
    </submittedName>
</protein>
<evidence type="ECO:0000313" key="2">
    <source>
        <dbReference type="EMBL" id="OSM06897.1"/>
    </source>
</evidence>
<dbReference type="AlphaFoldDB" id="A0A1Y2K8S2"/>
<proteinExistence type="predicted"/>
<organism evidence="2 3">
    <name type="scientific">Magnetofaba australis IT-1</name>
    <dbReference type="NCBI Taxonomy" id="1434232"/>
    <lineage>
        <taxon>Bacteria</taxon>
        <taxon>Pseudomonadati</taxon>
        <taxon>Pseudomonadota</taxon>
        <taxon>Magnetococcia</taxon>
        <taxon>Magnetococcales</taxon>
        <taxon>Magnetococcaceae</taxon>
        <taxon>Magnetofaba</taxon>
    </lineage>
</organism>
<accession>A0A1Y2K8S2</accession>
<keyword evidence="1" id="KW-0812">Transmembrane</keyword>
<reference evidence="2 3" key="1">
    <citation type="journal article" date="2016" name="BMC Genomics">
        <title>Combined genomic and structural analyses of a cultured magnetotactic bacterium reveals its niche adaptation to a dynamic environment.</title>
        <authorList>
            <person name="Araujo A.C."/>
            <person name="Morillo V."/>
            <person name="Cypriano J."/>
            <person name="Teixeira L.C."/>
            <person name="Leao P."/>
            <person name="Lyra S."/>
            <person name="Almeida L.G."/>
            <person name="Bazylinski D.A."/>
            <person name="Vasconcellos A.T."/>
            <person name="Abreu F."/>
            <person name="Lins U."/>
        </authorList>
    </citation>
    <scope>NUCLEOTIDE SEQUENCE [LARGE SCALE GENOMIC DNA]</scope>
    <source>
        <strain evidence="2 3">IT-1</strain>
    </source>
</reference>